<keyword evidence="3" id="KW-1185">Reference proteome</keyword>
<dbReference type="EMBL" id="NBIV01000058">
    <property type="protein sequence ID" value="PXF45555.1"/>
    <property type="molecule type" value="Genomic_DNA"/>
</dbReference>
<evidence type="ECO:0000313" key="2">
    <source>
        <dbReference type="EMBL" id="PXF45555.1"/>
    </source>
</evidence>
<feature type="region of interest" description="Disordered" evidence="1">
    <location>
        <begin position="1"/>
        <end position="27"/>
    </location>
</feature>
<reference evidence="2 3" key="1">
    <citation type="journal article" date="2018" name="Mol. Biol. Evol.">
        <title>Analysis of the draft genome of the red seaweed Gracilariopsis chorda provides insights into genome size evolution in Rhodophyta.</title>
        <authorList>
            <person name="Lee J."/>
            <person name="Yang E.C."/>
            <person name="Graf L."/>
            <person name="Yang J.H."/>
            <person name="Qiu H."/>
            <person name="Zel Zion U."/>
            <person name="Chan C.X."/>
            <person name="Stephens T.G."/>
            <person name="Weber A.P.M."/>
            <person name="Boo G.H."/>
            <person name="Boo S.M."/>
            <person name="Kim K.M."/>
            <person name="Shin Y."/>
            <person name="Jung M."/>
            <person name="Lee S.J."/>
            <person name="Yim H.S."/>
            <person name="Lee J.H."/>
            <person name="Bhattacharya D."/>
            <person name="Yoon H.S."/>
        </authorList>
    </citation>
    <scope>NUCLEOTIDE SEQUENCE [LARGE SCALE GENOMIC DNA]</scope>
    <source>
        <strain evidence="2 3">SKKU-2015</strain>
        <tissue evidence="2">Whole body</tissue>
    </source>
</reference>
<proteinExistence type="predicted"/>
<comment type="caution">
    <text evidence="2">The sequence shown here is derived from an EMBL/GenBank/DDBJ whole genome shotgun (WGS) entry which is preliminary data.</text>
</comment>
<protein>
    <submittedName>
        <fullName evidence="2">Uncharacterized protein</fullName>
    </submittedName>
</protein>
<accession>A0A2V3ITV4</accession>
<dbReference type="Proteomes" id="UP000247409">
    <property type="component" value="Unassembled WGS sequence"/>
</dbReference>
<dbReference type="AlphaFoldDB" id="A0A2V3ITV4"/>
<evidence type="ECO:0000256" key="1">
    <source>
        <dbReference type="SAM" id="MobiDB-lite"/>
    </source>
</evidence>
<sequence>MHTSFLTSNYVTTRDGESTSPCADGSGPDSVLDCTDESCKDSALGSGDDLGVDSALGFIGNTAIGEGLAALDAEFVGAGVANSTVRVAAGVGVFSESHVSSLTQYRSPCSSVESHTNPTWQLSSELHVGPVTDGLVTGVFVAKQVPNEKLPPFSQSESDIQAGVMQIEAEHV</sequence>
<evidence type="ECO:0000313" key="3">
    <source>
        <dbReference type="Proteomes" id="UP000247409"/>
    </source>
</evidence>
<organism evidence="2 3">
    <name type="scientific">Gracilariopsis chorda</name>
    <dbReference type="NCBI Taxonomy" id="448386"/>
    <lineage>
        <taxon>Eukaryota</taxon>
        <taxon>Rhodophyta</taxon>
        <taxon>Florideophyceae</taxon>
        <taxon>Rhodymeniophycidae</taxon>
        <taxon>Gracilariales</taxon>
        <taxon>Gracilariaceae</taxon>
        <taxon>Gracilariopsis</taxon>
    </lineage>
</organism>
<feature type="compositionally biased region" description="Polar residues" evidence="1">
    <location>
        <begin position="1"/>
        <end position="12"/>
    </location>
</feature>
<name>A0A2V3ITV4_9FLOR</name>
<gene>
    <name evidence="2" type="ORF">BWQ96_04693</name>
</gene>